<feature type="transmembrane region" description="Helical" evidence="1">
    <location>
        <begin position="12"/>
        <end position="33"/>
    </location>
</feature>
<evidence type="ECO:0000313" key="2">
    <source>
        <dbReference type="EMBL" id="MCD2194266.1"/>
    </source>
</evidence>
<sequence length="189" mass="19262">MSAPRGGSGGSTLGPLAIGTIVLAVIVLALTGLTRACSFSPTSPSVDRGSVQHIDVAQAARDAARSVPFAVRAPALPADWIPQSSDVRPVGAGRAFRLGWVTPESGFVRLVQSNADEAALVASEEGAPQALGPVSAGGRTWTTYRGVRGEALWVTDVDGVRWLLTGDGSPARFVQVATTTAGAPVVPHG</sequence>
<keyword evidence="1" id="KW-0812">Transmembrane</keyword>
<evidence type="ECO:0000256" key="1">
    <source>
        <dbReference type="SAM" id="Phobius"/>
    </source>
</evidence>
<dbReference type="Pfam" id="PF14030">
    <property type="entry name" value="DUF4245"/>
    <property type="match status" value="1"/>
</dbReference>
<keyword evidence="3" id="KW-1185">Reference proteome</keyword>
<dbReference type="EMBL" id="JAJNDB010000002">
    <property type="protein sequence ID" value="MCD2194266.1"/>
    <property type="molecule type" value="Genomic_DNA"/>
</dbReference>
<name>A0ABS8P7M2_9PSEU</name>
<keyword evidence="1" id="KW-1133">Transmembrane helix</keyword>
<reference evidence="2 3" key="1">
    <citation type="submission" date="2021-11" db="EMBL/GenBank/DDBJ databases">
        <title>Draft genome sequence of Actinomycetospora sp. SF1 isolated from the rhizosphere soil.</title>
        <authorList>
            <person name="Duangmal K."/>
            <person name="Chantavorakit T."/>
        </authorList>
    </citation>
    <scope>NUCLEOTIDE SEQUENCE [LARGE SCALE GENOMIC DNA]</scope>
    <source>
        <strain evidence="2 3">TBRC 5722</strain>
    </source>
</reference>
<comment type="caution">
    <text evidence="2">The sequence shown here is derived from an EMBL/GenBank/DDBJ whole genome shotgun (WGS) entry which is preliminary data.</text>
</comment>
<dbReference type="Proteomes" id="UP001199469">
    <property type="component" value="Unassembled WGS sequence"/>
</dbReference>
<evidence type="ECO:0000313" key="3">
    <source>
        <dbReference type="Proteomes" id="UP001199469"/>
    </source>
</evidence>
<organism evidence="2 3">
    <name type="scientific">Actinomycetospora endophytica</name>
    <dbReference type="NCBI Taxonomy" id="2291215"/>
    <lineage>
        <taxon>Bacteria</taxon>
        <taxon>Bacillati</taxon>
        <taxon>Actinomycetota</taxon>
        <taxon>Actinomycetes</taxon>
        <taxon>Pseudonocardiales</taxon>
        <taxon>Pseudonocardiaceae</taxon>
        <taxon>Actinomycetospora</taxon>
    </lineage>
</organism>
<protein>
    <submittedName>
        <fullName evidence="2">DUF4245 domain-containing protein</fullName>
    </submittedName>
</protein>
<dbReference type="RefSeq" id="WP_230734100.1">
    <property type="nucleotide sequence ID" value="NZ_JAJNDB010000002.1"/>
</dbReference>
<gene>
    <name evidence="2" type="ORF">LQ327_12865</name>
</gene>
<accession>A0ABS8P7M2</accession>
<proteinExistence type="predicted"/>
<keyword evidence="1" id="KW-0472">Membrane</keyword>
<dbReference type="InterPro" id="IPR025339">
    <property type="entry name" value="DUF4245"/>
</dbReference>